<accession>A0AAP0PHB9</accession>
<proteinExistence type="predicted"/>
<evidence type="ECO:0000313" key="2">
    <source>
        <dbReference type="EMBL" id="KAK9140846.1"/>
    </source>
</evidence>
<organism evidence="2 3">
    <name type="scientific">Stephania cephalantha</name>
    <dbReference type="NCBI Taxonomy" id="152367"/>
    <lineage>
        <taxon>Eukaryota</taxon>
        <taxon>Viridiplantae</taxon>
        <taxon>Streptophyta</taxon>
        <taxon>Embryophyta</taxon>
        <taxon>Tracheophyta</taxon>
        <taxon>Spermatophyta</taxon>
        <taxon>Magnoliopsida</taxon>
        <taxon>Ranunculales</taxon>
        <taxon>Menispermaceae</taxon>
        <taxon>Menispermoideae</taxon>
        <taxon>Cissampelideae</taxon>
        <taxon>Stephania</taxon>
    </lineage>
</organism>
<feature type="compositionally biased region" description="Pro residues" evidence="1">
    <location>
        <begin position="18"/>
        <end position="29"/>
    </location>
</feature>
<feature type="compositionally biased region" description="Pro residues" evidence="1">
    <location>
        <begin position="161"/>
        <end position="171"/>
    </location>
</feature>
<dbReference type="EMBL" id="JBBNAG010000004">
    <property type="protein sequence ID" value="KAK9140846.1"/>
    <property type="molecule type" value="Genomic_DNA"/>
</dbReference>
<dbReference type="Proteomes" id="UP001419268">
    <property type="component" value="Unassembled WGS sequence"/>
</dbReference>
<reference evidence="2 3" key="1">
    <citation type="submission" date="2024-01" db="EMBL/GenBank/DDBJ databases">
        <title>Genome assemblies of Stephania.</title>
        <authorList>
            <person name="Yang L."/>
        </authorList>
    </citation>
    <scope>NUCLEOTIDE SEQUENCE [LARGE SCALE GENOMIC DNA]</scope>
    <source>
        <strain evidence="2">JXDWG</strain>
        <tissue evidence="2">Leaf</tissue>
    </source>
</reference>
<feature type="region of interest" description="Disordered" evidence="1">
    <location>
        <begin position="1"/>
        <end position="29"/>
    </location>
</feature>
<sequence>MRGASCRRVSAGGRAVSSPPPPKPSPSPPLEALAVRRRRLSEALAVFRRRLEAFASRHFAAAKPSPPFVVVIYSRPRRRTFVHRRRTLDTHRAVVLFVAVVDSVPRRCTVDTQRSVREVAELYGSEKSFIVEVHRAFVWIAFYRSNCSERTTMDGAGLSQPQPPPPPPPPHEQQQPPQIDPADPP</sequence>
<keyword evidence="3" id="KW-1185">Reference proteome</keyword>
<name>A0AAP0PHB9_9MAGN</name>
<evidence type="ECO:0000313" key="3">
    <source>
        <dbReference type="Proteomes" id="UP001419268"/>
    </source>
</evidence>
<comment type="caution">
    <text evidence="2">The sequence shown here is derived from an EMBL/GenBank/DDBJ whole genome shotgun (WGS) entry which is preliminary data.</text>
</comment>
<gene>
    <name evidence="2" type="ORF">Scep_010527</name>
</gene>
<protein>
    <submittedName>
        <fullName evidence="2">Uncharacterized protein</fullName>
    </submittedName>
</protein>
<dbReference type="AlphaFoldDB" id="A0AAP0PHB9"/>
<evidence type="ECO:0000256" key="1">
    <source>
        <dbReference type="SAM" id="MobiDB-lite"/>
    </source>
</evidence>
<feature type="region of interest" description="Disordered" evidence="1">
    <location>
        <begin position="151"/>
        <end position="185"/>
    </location>
</feature>